<dbReference type="PATRIC" id="fig|2702.100.peg.688"/>
<proteinExistence type="predicted"/>
<organism evidence="2 3">
    <name type="scientific">Gardnerella vaginalis</name>
    <dbReference type="NCBI Taxonomy" id="2702"/>
    <lineage>
        <taxon>Bacteria</taxon>
        <taxon>Bacillati</taxon>
        <taxon>Actinomycetota</taxon>
        <taxon>Actinomycetes</taxon>
        <taxon>Bifidobacteriales</taxon>
        <taxon>Bifidobacteriaceae</taxon>
        <taxon>Gardnerella</taxon>
    </lineage>
</organism>
<gene>
    <name evidence="2" type="ORF">HMPREF3208_00708</name>
</gene>
<evidence type="ECO:0000256" key="1">
    <source>
        <dbReference type="SAM" id="Phobius"/>
    </source>
</evidence>
<evidence type="ECO:0000313" key="2">
    <source>
        <dbReference type="EMBL" id="KXA20982.1"/>
    </source>
</evidence>
<reference evidence="2 3" key="1">
    <citation type="submission" date="2016-01" db="EMBL/GenBank/DDBJ databases">
        <authorList>
            <person name="Oliw E.H."/>
        </authorList>
    </citation>
    <scope>NUCLEOTIDE SEQUENCE [LARGE SCALE GENOMIC DNA]</scope>
    <source>
        <strain evidence="2 3">PSS_7772B</strain>
    </source>
</reference>
<dbReference type="Proteomes" id="UP000070687">
    <property type="component" value="Unassembled WGS sequence"/>
</dbReference>
<protein>
    <recommendedName>
        <fullName evidence="4">DUF4235 domain-containing protein</fullName>
    </recommendedName>
</protein>
<dbReference type="AlphaFoldDB" id="A0A133NXI9"/>
<feature type="transmembrane region" description="Helical" evidence="1">
    <location>
        <begin position="49"/>
        <end position="71"/>
    </location>
</feature>
<keyword evidence="1" id="KW-0812">Transmembrane</keyword>
<comment type="caution">
    <text evidence="2">The sequence shown here is derived from an EMBL/GenBank/DDBJ whole genome shotgun (WGS) entry which is preliminary data.</text>
</comment>
<feature type="transmembrane region" description="Helical" evidence="1">
    <location>
        <begin position="112"/>
        <end position="138"/>
    </location>
</feature>
<dbReference type="EMBL" id="LRQB01000039">
    <property type="protein sequence ID" value="KXA20982.1"/>
    <property type="molecule type" value="Genomic_DNA"/>
</dbReference>
<dbReference type="OrthoDB" id="3240197at2"/>
<dbReference type="RefSeq" id="WP_064347193.1">
    <property type="nucleotide sequence ID" value="NZ_KQ956852.1"/>
</dbReference>
<evidence type="ECO:0008006" key="4">
    <source>
        <dbReference type="Google" id="ProtNLM"/>
    </source>
</evidence>
<evidence type="ECO:0000313" key="3">
    <source>
        <dbReference type="Proteomes" id="UP000070687"/>
    </source>
</evidence>
<sequence>MTQLPSANNKSARSHRAAQITVQRLNAANHKIDALRERRLKNPNTLGDSLLKAALPSFATFIAGQIAHVIWKKHVDTRKINVNSNNRPNNLSKEKIVQKQRVKEEEPLLMSLGFAVFSAILTTIVGRLVSHGTLSYIVRRQRKRQFRKNKF</sequence>
<accession>A0A133NXI9</accession>
<keyword evidence="1" id="KW-0472">Membrane</keyword>
<keyword evidence="1" id="KW-1133">Transmembrane helix</keyword>
<name>A0A133NXI9_GARVA</name>